<sequence>MYSVPSNINLLSLVHCLSVGTALTHHVWIVMLIQSIGSLRHSTLVRCNREKPINRKISHITLDSSMMRPPHDQLSELGSCPCSTLPKPQLTTIDVDRVSCSLTINDNNAFSPGCTRPSYIYLYDVSSRCLAWQRSGFAPISISIRMTRVIVRGHKARQIYFSVGPRGPGLVTPNASLGPEHPDNSHHDLP</sequence>
<dbReference type="AlphaFoldDB" id="A0A2V1DT52"/>
<feature type="region of interest" description="Disordered" evidence="1">
    <location>
        <begin position="171"/>
        <end position="190"/>
    </location>
</feature>
<dbReference type="EMBL" id="KZ805359">
    <property type="protein sequence ID" value="PVI01347.1"/>
    <property type="molecule type" value="Genomic_DNA"/>
</dbReference>
<dbReference type="Proteomes" id="UP000244855">
    <property type="component" value="Unassembled WGS sequence"/>
</dbReference>
<organism evidence="3 4">
    <name type="scientific">Periconia macrospinosa</name>
    <dbReference type="NCBI Taxonomy" id="97972"/>
    <lineage>
        <taxon>Eukaryota</taxon>
        <taxon>Fungi</taxon>
        <taxon>Dikarya</taxon>
        <taxon>Ascomycota</taxon>
        <taxon>Pezizomycotina</taxon>
        <taxon>Dothideomycetes</taxon>
        <taxon>Pleosporomycetidae</taxon>
        <taxon>Pleosporales</taxon>
        <taxon>Massarineae</taxon>
        <taxon>Periconiaceae</taxon>
        <taxon>Periconia</taxon>
    </lineage>
</organism>
<reference evidence="3 4" key="1">
    <citation type="journal article" date="2018" name="Sci. Rep.">
        <title>Comparative genomics provides insights into the lifestyle and reveals functional heterogeneity of dark septate endophytic fungi.</title>
        <authorList>
            <person name="Knapp D.G."/>
            <person name="Nemeth J.B."/>
            <person name="Barry K."/>
            <person name="Hainaut M."/>
            <person name="Henrissat B."/>
            <person name="Johnson J."/>
            <person name="Kuo A."/>
            <person name="Lim J.H.P."/>
            <person name="Lipzen A."/>
            <person name="Nolan M."/>
            <person name="Ohm R.A."/>
            <person name="Tamas L."/>
            <person name="Grigoriev I.V."/>
            <person name="Spatafora J.W."/>
            <person name="Nagy L.G."/>
            <person name="Kovacs G.M."/>
        </authorList>
    </citation>
    <scope>NUCLEOTIDE SEQUENCE [LARGE SCALE GENOMIC DNA]</scope>
    <source>
        <strain evidence="3 4">DSE2036</strain>
    </source>
</reference>
<feature type="transmembrane region" description="Helical" evidence="2">
    <location>
        <begin position="12"/>
        <end position="33"/>
    </location>
</feature>
<feature type="compositionally biased region" description="Basic and acidic residues" evidence="1">
    <location>
        <begin position="180"/>
        <end position="190"/>
    </location>
</feature>
<name>A0A2V1DT52_9PLEO</name>
<gene>
    <name evidence="3" type="ORF">DM02DRAFT_360002</name>
</gene>
<evidence type="ECO:0000313" key="3">
    <source>
        <dbReference type="EMBL" id="PVI01347.1"/>
    </source>
</evidence>
<protein>
    <submittedName>
        <fullName evidence="3">Uncharacterized protein</fullName>
    </submittedName>
</protein>
<accession>A0A2V1DT52</accession>
<keyword evidence="2" id="KW-0472">Membrane</keyword>
<evidence type="ECO:0000313" key="4">
    <source>
        <dbReference type="Proteomes" id="UP000244855"/>
    </source>
</evidence>
<evidence type="ECO:0000256" key="2">
    <source>
        <dbReference type="SAM" id="Phobius"/>
    </source>
</evidence>
<keyword evidence="4" id="KW-1185">Reference proteome</keyword>
<keyword evidence="2" id="KW-1133">Transmembrane helix</keyword>
<proteinExistence type="predicted"/>
<evidence type="ECO:0000256" key="1">
    <source>
        <dbReference type="SAM" id="MobiDB-lite"/>
    </source>
</evidence>
<keyword evidence="2" id="KW-0812">Transmembrane</keyword>